<dbReference type="Proteomes" id="UP000732298">
    <property type="component" value="Unassembled WGS sequence"/>
</dbReference>
<organism evidence="2 3">
    <name type="scientific">Candidatus Iainarchaeum sp</name>
    <dbReference type="NCBI Taxonomy" id="3101447"/>
    <lineage>
        <taxon>Archaea</taxon>
        <taxon>Candidatus Iainarchaeota</taxon>
        <taxon>Candidatus Iainarchaeia</taxon>
        <taxon>Candidatus Iainarchaeales</taxon>
        <taxon>Candidatus Iainarchaeaceae</taxon>
        <taxon>Candidatus Iainarchaeum</taxon>
    </lineage>
</organism>
<reference evidence="2" key="1">
    <citation type="submission" date="2020-07" db="EMBL/GenBank/DDBJ databases">
        <title>Huge and variable diversity of episymbiotic CPR bacteria and DPANN archaea in groundwater ecosystems.</title>
        <authorList>
            <person name="He C.Y."/>
            <person name="Keren R."/>
            <person name="Whittaker M."/>
            <person name="Farag I.F."/>
            <person name="Doudna J."/>
            <person name="Cate J.H.D."/>
            <person name="Banfield J.F."/>
        </authorList>
    </citation>
    <scope>NUCLEOTIDE SEQUENCE</scope>
    <source>
        <strain evidence="2">NC_groundwater_1296_Ag_S-0.2um_52_80</strain>
    </source>
</reference>
<evidence type="ECO:0000256" key="1">
    <source>
        <dbReference type="SAM" id="MobiDB-lite"/>
    </source>
</evidence>
<dbReference type="EMBL" id="JACQPB010000042">
    <property type="protein sequence ID" value="MBI4210823.1"/>
    <property type="molecule type" value="Genomic_DNA"/>
</dbReference>
<proteinExistence type="predicted"/>
<evidence type="ECO:0000313" key="3">
    <source>
        <dbReference type="Proteomes" id="UP000732298"/>
    </source>
</evidence>
<sequence>MNNGKTFHFSGDGTVTSTEGNARERGKKFVLDSSSVITISDNCLIKVMRHLSDAEKISFMIPESVYEESVERPLRIKRFELNAIRIRDAVNEGYISVSRTTPGVKRRLAELDAITRSLCTVNGKPTQIVQLGESETLALVKETGADCLVIDERTTRMLVEDPEDLFAFLQRRLEGKVTINPGAVKRFRQLYGDVKIVRSVELIALAYEDGSLDSEVSRSRQALEAALYAAKFAGCAVSFDEIQRYMREMNK</sequence>
<dbReference type="AlphaFoldDB" id="A0A8T3YKR7"/>
<name>A0A8T3YKR7_9ARCH</name>
<accession>A0A8T3YKR7</accession>
<comment type="caution">
    <text evidence="2">The sequence shown here is derived from an EMBL/GenBank/DDBJ whole genome shotgun (WGS) entry which is preliminary data.</text>
</comment>
<protein>
    <submittedName>
        <fullName evidence="2">Uncharacterized protein</fullName>
    </submittedName>
</protein>
<evidence type="ECO:0000313" key="2">
    <source>
        <dbReference type="EMBL" id="MBI4210823.1"/>
    </source>
</evidence>
<feature type="region of interest" description="Disordered" evidence="1">
    <location>
        <begin position="1"/>
        <end position="22"/>
    </location>
</feature>
<gene>
    <name evidence="2" type="ORF">HY544_04940</name>
</gene>